<reference evidence="1 2" key="1">
    <citation type="journal article" date="2018" name="Front. Plant Sci.">
        <title>Red Clover (Trifolium pratense) and Zigzag Clover (T. medium) - A Picture of Genomic Similarities and Differences.</title>
        <authorList>
            <person name="Dluhosova J."/>
            <person name="Istvanek J."/>
            <person name="Nedelnik J."/>
            <person name="Repkova J."/>
        </authorList>
    </citation>
    <scope>NUCLEOTIDE SEQUENCE [LARGE SCALE GENOMIC DNA]</scope>
    <source>
        <strain evidence="2">cv. 10/8</strain>
        <tissue evidence="1">Leaf</tissue>
    </source>
</reference>
<evidence type="ECO:0000313" key="1">
    <source>
        <dbReference type="EMBL" id="MCI13772.1"/>
    </source>
</evidence>
<dbReference type="Proteomes" id="UP000265520">
    <property type="component" value="Unassembled WGS sequence"/>
</dbReference>
<dbReference type="AlphaFoldDB" id="A0A392PPV8"/>
<evidence type="ECO:0000313" key="2">
    <source>
        <dbReference type="Proteomes" id="UP000265520"/>
    </source>
</evidence>
<accession>A0A392PPV8</accession>
<dbReference type="EMBL" id="LXQA010089542">
    <property type="protein sequence ID" value="MCI13772.1"/>
    <property type="molecule type" value="Genomic_DNA"/>
</dbReference>
<comment type="caution">
    <text evidence="1">The sequence shown here is derived from an EMBL/GenBank/DDBJ whole genome shotgun (WGS) entry which is preliminary data.</text>
</comment>
<name>A0A392PPV8_9FABA</name>
<keyword evidence="2" id="KW-1185">Reference proteome</keyword>
<organism evidence="1 2">
    <name type="scientific">Trifolium medium</name>
    <dbReference type="NCBI Taxonomy" id="97028"/>
    <lineage>
        <taxon>Eukaryota</taxon>
        <taxon>Viridiplantae</taxon>
        <taxon>Streptophyta</taxon>
        <taxon>Embryophyta</taxon>
        <taxon>Tracheophyta</taxon>
        <taxon>Spermatophyta</taxon>
        <taxon>Magnoliopsida</taxon>
        <taxon>eudicotyledons</taxon>
        <taxon>Gunneridae</taxon>
        <taxon>Pentapetalae</taxon>
        <taxon>rosids</taxon>
        <taxon>fabids</taxon>
        <taxon>Fabales</taxon>
        <taxon>Fabaceae</taxon>
        <taxon>Papilionoideae</taxon>
        <taxon>50 kb inversion clade</taxon>
        <taxon>NPAAA clade</taxon>
        <taxon>Hologalegina</taxon>
        <taxon>IRL clade</taxon>
        <taxon>Trifolieae</taxon>
        <taxon>Trifolium</taxon>
    </lineage>
</organism>
<proteinExistence type="predicted"/>
<feature type="non-terminal residue" evidence="1">
    <location>
        <position position="87"/>
    </location>
</feature>
<sequence length="87" mass="9958">MGGNRDFSDNRDCDDLCFDLRFPSLDRFIGEIVDRSLGNVSLGGGFSSELLPSSSNGDLVDPFLDPWIWSRKRSFEMWLQRPLSIRE</sequence>
<protein>
    <submittedName>
        <fullName evidence="1">Uncharacterized protein</fullName>
    </submittedName>
</protein>